<keyword evidence="4" id="KW-0560">Oxidoreductase</keyword>
<protein>
    <submittedName>
        <fullName evidence="4">Alpha-ketoglutarate-dependent dioxygenase AlkB</fullName>
    </submittedName>
</protein>
<dbReference type="GO" id="GO:0008198">
    <property type="term" value="F:ferrous iron binding"/>
    <property type="evidence" value="ECO:0007669"/>
    <property type="project" value="TreeGrafter"/>
</dbReference>
<dbReference type="InterPro" id="IPR027450">
    <property type="entry name" value="AlkB-like"/>
</dbReference>
<name>A0A3S0IFT6_9GAMM</name>
<dbReference type="InterPro" id="IPR037151">
    <property type="entry name" value="AlkB-like_sf"/>
</dbReference>
<dbReference type="InterPro" id="IPR032852">
    <property type="entry name" value="ALKBH2"/>
</dbReference>
<evidence type="ECO:0000313" key="4">
    <source>
        <dbReference type="EMBL" id="RTR32902.1"/>
    </source>
</evidence>
<reference evidence="4 5" key="1">
    <citation type="submission" date="2018-12" db="EMBL/GenBank/DDBJ databases">
        <authorList>
            <person name="Yu L."/>
        </authorList>
    </citation>
    <scope>NUCLEOTIDE SEQUENCE [LARGE SCALE GENOMIC DNA]</scope>
    <source>
        <strain evidence="4 5">HAW-EB5</strain>
    </source>
</reference>
<evidence type="ECO:0000256" key="1">
    <source>
        <dbReference type="PIRSR" id="PIRSR632852-1"/>
    </source>
</evidence>
<proteinExistence type="predicted"/>
<dbReference type="Gene3D" id="2.60.120.590">
    <property type="entry name" value="Alpha-ketoglutarate-dependent dioxygenase AlkB-like"/>
    <property type="match status" value="1"/>
</dbReference>
<comment type="caution">
    <text evidence="4">The sequence shown here is derived from an EMBL/GenBank/DDBJ whole genome shotgun (WGS) entry which is preliminary data.</text>
</comment>
<feature type="binding site" evidence="1">
    <location>
        <position position="137"/>
    </location>
    <ligand>
        <name>substrate</name>
    </ligand>
</feature>
<feature type="compositionally biased region" description="Polar residues" evidence="2">
    <location>
        <begin position="12"/>
        <end position="23"/>
    </location>
</feature>
<dbReference type="Proteomes" id="UP000282060">
    <property type="component" value="Unassembled WGS sequence"/>
</dbReference>
<feature type="binding site" evidence="1">
    <location>
        <position position="122"/>
    </location>
    <ligand>
        <name>2-oxoglutarate</name>
        <dbReference type="ChEBI" id="CHEBI:16810"/>
    </ligand>
</feature>
<evidence type="ECO:0000256" key="2">
    <source>
        <dbReference type="SAM" id="MobiDB-lite"/>
    </source>
</evidence>
<dbReference type="PROSITE" id="PS51471">
    <property type="entry name" value="FE2OG_OXY"/>
    <property type="match status" value="1"/>
</dbReference>
<accession>A0A3S0IFT6</accession>
<feature type="binding site" evidence="1">
    <location>
        <position position="124"/>
    </location>
    <ligand>
        <name>2-oxoglutarate</name>
        <dbReference type="ChEBI" id="CHEBI:16810"/>
    </ligand>
</feature>
<feature type="binding site" evidence="1">
    <location>
        <position position="134"/>
    </location>
    <ligand>
        <name>2-oxoglutarate</name>
        <dbReference type="ChEBI" id="CHEBI:16810"/>
    </ligand>
</feature>
<gene>
    <name evidence="4" type="ORF">EKG39_11105</name>
</gene>
<dbReference type="RefSeq" id="WP_126505803.1">
    <property type="nucleotide sequence ID" value="NZ_RXNV01000003.1"/>
</dbReference>
<dbReference type="Pfam" id="PF13532">
    <property type="entry name" value="2OG-FeII_Oxy_2"/>
    <property type="match status" value="1"/>
</dbReference>
<sequence>MKQHGFGFAAPQGTSAQNKSAQDSGEHDLMPPIKLIRGYLSEAQQTALLEEADAYPLSRPVIKVYGKQHAIPRTQVWFGDEGCDYLYSGLFINALPWPKYARLLQQKLKRDFGLNANGVLVNRYADGNESMGWHSDDEPEIAIGSDIVSVTLGATRDFFIRHKSSHHKISISLESGDLLLMQWPMQKEWEHSLPKRMKVMEPRLNFTFRALIKDFHKQIAKD</sequence>
<feature type="domain" description="Fe2OG dioxygenase" evidence="3">
    <location>
        <begin position="115"/>
        <end position="212"/>
    </location>
</feature>
<evidence type="ECO:0000259" key="3">
    <source>
        <dbReference type="PROSITE" id="PS51471"/>
    </source>
</evidence>
<evidence type="ECO:0000313" key="5">
    <source>
        <dbReference type="Proteomes" id="UP000282060"/>
    </source>
</evidence>
<dbReference type="GO" id="GO:0051747">
    <property type="term" value="F:cytosine C-5 DNA demethylase activity"/>
    <property type="evidence" value="ECO:0007669"/>
    <property type="project" value="TreeGrafter"/>
</dbReference>
<dbReference type="OrthoDB" id="190276at2"/>
<dbReference type="PANTHER" id="PTHR31573">
    <property type="entry name" value="ALPHA-KETOGLUTARATE-DEPENDENT DIOXYGENASE ALKB HOMOLOG 2"/>
    <property type="match status" value="1"/>
</dbReference>
<dbReference type="PANTHER" id="PTHR31573:SF1">
    <property type="entry name" value="DNA OXIDATIVE DEMETHYLASE ALKBH2"/>
    <property type="match status" value="1"/>
</dbReference>
<feature type="binding site" evidence="1">
    <location>
        <begin position="85"/>
        <end position="87"/>
    </location>
    <ligand>
        <name>substrate</name>
    </ligand>
</feature>
<dbReference type="EMBL" id="RXNV01000003">
    <property type="protein sequence ID" value="RTR32902.1"/>
    <property type="molecule type" value="Genomic_DNA"/>
</dbReference>
<dbReference type="AlphaFoldDB" id="A0A3S0IFT6"/>
<feature type="region of interest" description="Disordered" evidence="2">
    <location>
        <begin position="1"/>
        <end position="27"/>
    </location>
</feature>
<feature type="binding site" evidence="1">
    <location>
        <position position="207"/>
    </location>
    <ligand>
        <name>2-oxoglutarate</name>
        <dbReference type="ChEBI" id="CHEBI:16810"/>
    </ligand>
</feature>
<dbReference type="InterPro" id="IPR005123">
    <property type="entry name" value="Oxoglu/Fe-dep_dioxygenase_dom"/>
</dbReference>
<feature type="binding site" evidence="1">
    <location>
        <position position="191"/>
    </location>
    <ligand>
        <name>2-oxoglutarate</name>
        <dbReference type="ChEBI" id="CHEBI:16810"/>
    </ligand>
</feature>
<feature type="binding site" evidence="1">
    <location>
        <position position="209"/>
    </location>
    <ligand>
        <name>2-oxoglutarate</name>
        <dbReference type="ChEBI" id="CHEBI:16810"/>
    </ligand>
</feature>
<keyword evidence="5" id="KW-1185">Reference proteome</keyword>
<feature type="binding site" evidence="1">
    <location>
        <position position="203"/>
    </location>
    <ligand>
        <name>2-oxoglutarate</name>
        <dbReference type="ChEBI" id="CHEBI:16810"/>
    </ligand>
</feature>
<dbReference type="GO" id="GO:0035516">
    <property type="term" value="F:broad specificity oxidative DNA demethylase activity"/>
    <property type="evidence" value="ECO:0007669"/>
    <property type="project" value="TreeGrafter"/>
</dbReference>
<dbReference type="SUPFAM" id="SSF51197">
    <property type="entry name" value="Clavaminate synthase-like"/>
    <property type="match status" value="1"/>
</dbReference>
<keyword evidence="4" id="KW-0223">Dioxygenase</keyword>
<organism evidence="4 5">
    <name type="scientific">Shewanella atlantica</name>
    <dbReference type="NCBI Taxonomy" id="271099"/>
    <lineage>
        <taxon>Bacteria</taxon>
        <taxon>Pseudomonadati</taxon>
        <taxon>Pseudomonadota</taxon>
        <taxon>Gammaproteobacteria</taxon>
        <taxon>Alteromonadales</taxon>
        <taxon>Shewanellaceae</taxon>
        <taxon>Shewanella</taxon>
    </lineage>
</organism>
<dbReference type="GO" id="GO:0006307">
    <property type="term" value="P:DNA alkylation repair"/>
    <property type="evidence" value="ECO:0007669"/>
    <property type="project" value="TreeGrafter"/>
</dbReference>